<evidence type="ECO:0000256" key="8">
    <source>
        <dbReference type="SAM" id="Phobius"/>
    </source>
</evidence>
<dbReference type="InterPro" id="IPR003004">
    <property type="entry name" value="GspF/PilC"/>
</dbReference>
<reference evidence="10 11" key="1">
    <citation type="journal article" date="2018" name="ISME J.">
        <title>Endosymbiont genomes yield clues of tubeworm success.</title>
        <authorList>
            <person name="Li Y."/>
            <person name="Liles M.R."/>
            <person name="Halanych K.M."/>
        </authorList>
    </citation>
    <scope>NUCLEOTIDE SEQUENCE [LARGE SCALE GENOMIC DNA]</scope>
    <source>
        <strain evidence="10">A1422</strain>
    </source>
</reference>
<evidence type="ECO:0000256" key="2">
    <source>
        <dbReference type="ARBA" id="ARBA00005745"/>
    </source>
</evidence>
<dbReference type="Pfam" id="PF00482">
    <property type="entry name" value="T2SSF"/>
    <property type="match status" value="2"/>
</dbReference>
<evidence type="ECO:0000256" key="4">
    <source>
        <dbReference type="ARBA" id="ARBA00022519"/>
    </source>
</evidence>
<evidence type="ECO:0000313" key="10">
    <source>
        <dbReference type="EMBL" id="RDH90673.1"/>
    </source>
</evidence>
<evidence type="ECO:0000256" key="7">
    <source>
        <dbReference type="ARBA" id="ARBA00023136"/>
    </source>
</evidence>
<proteinExistence type="inferred from homology"/>
<comment type="subcellular location">
    <subcellularLocation>
        <location evidence="1">Cell inner membrane</location>
        <topology evidence="1">Multi-pass membrane protein</topology>
    </subcellularLocation>
</comment>
<dbReference type="PANTHER" id="PTHR30012">
    <property type="entry name" value="GENERAL SECRETION PATHWAY PROTEIN"/>
    <property type="match status" value="1"/>
</dbReference>
<organism evidence="10 11">
    <name type="scientific">endosymbiont of Lamellibrachia luymesi</name>
    <dbReference type="NCBI Taxonomy" id="2200907"/>
    <lineage>
        <taxon>Bacteria</taxon>
        <taxon>Pseudomonadati</taxon>
        <taxon>Pseudomonadota</taxon>
        <taxon>Gammaproteobacteria</taxon>
        <taxon>sulfur-oxidizing symbionts</taxon>
    </lineage>
</organism>
<accession>A0A370DZB7</accession>
<dbReference type="Proteomes" id="UP000255508">
    <property type="component" value="Unassembled WGS sequence"/>
</dbReference>
<dbReference type="PANTHER" id="PTHR30012:SF7">
    <property type="entry name" value="PROTEIN TRANSPORT PROTEIN HOFC HOMOLOG"/>
    <property type="match status" value="1"/>
</dbReference>
<feature type="transmembrane region" description="Helical" evidence="8">
    <location>
        <begin position="383"/>
        <end position="403"/>
    </location>
</feature>
<evidence type="ECO:0000256" key="5">
    <source>
        <dbReference type="ARBA" id="ARBA00022692"/>
    </source>
</evidence>
<comment type="caution">
    <text evidence="10">The sequence shown here is derived from an EMBL/GenBank/DDBJ whole genome shotgun (WGS) entry which is preliminary data.</text>
</comment>
<feature type="domain" description="Type II secretion system protein GspF" evidence="9">
    <location>
        <begin position="280"/>
        <end position="402"/>
    </location>
</feature>
<dbReference type="GO" id="GO:0005886">
    <property type="term" value="C:plasma membrane"/>
    <property type="evidence" value="ECO:0007669"/>
    <property type="project" value="UniProtKB-SubCell"/>
</dbReference>
<feature type="transmembrane region" description="Helical" evidence="8">
    <location>
        <begin position="229"/>
        <end position="248"/>
    </location>
</feature>
<feature type="transmembrane region" description="Helical" evidence="8">
    <location>
        <begin position="176"/>
        <end position="198"/>
    </location>
</feature>
<evidence type="ECO:0000259" key="9">
    <source>
        <dbReference type="Pfam" id="PF00482"/>
    </source>
</evidence>
<gene>
    <name evidence="10" type="ORF">DIZ79_08495</name>
</gene>
<dbReference type="InterPro" id="IPR042094">
    <property type="entry name" value="T2SS_GspF_sf"/>
</dbReference>
<dbReference type="InterPro" id="IPR018076">
    <property type="entry name" value="T2SS_GspF_dom"/>
</dbReference>
<keyword evidence="3" id="KW-1003">Cell membrane</keyword>
<keyword evidence="6 8" id="KW-1133">Transmembrane helix</keyword>
<evidence type="ECO:0000313" key="11">
    <source>
        <dbReference type="Proteomes" id="UP000255508"/>
    </source>
</evidence>
<evidence type="ECO:0000256" key="1">
    <source>
        <dbReference type="ARBA" id="ARBA00004429"/>
    </source>
</evidence>
<keyword evidence="4" id="KW-0997">Cell inner membrane</keyword>
<dbReference type="FunFam" id="1.20.81.30:FF:000001">
    <property type="entry name" value="Type II secretion system protein F"/>
    <property type="match status" value="2"/>
</dbReference>
<dbReference type="EMBL" id="QFXD01000154">
    <property type="protein sequence ID" value="RDH90673.1"/>
    <property type="molecule type" value="Genomic_DNA"/>
</dbReference>
<evidence type="ECO:0000256" key="6">
    <source>
        <dbReference type="ARBA" id="ARBA00022989"/>
    </source>
</evidence>
<dbReference type="AlphaFoldDB" id="A0A370DZB7"/>
<sequence length="412" mass="44901">MARAAKKRQHKSYLYVWEGSDKRGSRITGETRATNVALVRAELRRQGIVPLKIRKKSAPLFGTRKKKIGSGDIAIFSRQLATMMSAGVPMVQAFEIIGRGHENPSMQDLILAVKADVEGGTALANALKKHPLYFDDLFCSLVSAGEHAGVLEALLHKIALYKEKTESIKGKIKKALFYPIAVIVVAIVVTAIIMIFVIPQFEQLFRGFGADLPVFTRVVINIAHVVQGWWWATLGGVILAGYLIGGTWKRSRAFRQRVDRILLKLPILGPILNKAAISRFARTLSTMSTAGVPLVEALESVAGATGNVVYSDAVLRMREDVATGQSLQLAMRQRNLFPNMVIQMVAIGEESGSLDDMLSNVADFFEEQVDNAVDALSSLLEPLIMVILGTLVGGLVVAMYLPIFKMGSAVLG</sequence>
<name>A0A370DZB7_9GAMM</name>
<keyword evidence="5 8" id="KW-0812">Transmembrane</keyword>
<feature type="domain" description="Type II secretion system protein GspF" evidence="9">
    <location>
        <begin position="76"/>
        <end position="199"/>
    </location>
</feature>
<keyword evidence="7 8" id="KW-0472">Membrane</keyword>
<evidence type="ECO:0000256" key="3">
    <source>
        <dbReference type="ARBA" id="ARBA00022475"/>
    </source>
</evidence>
<comment type="similarity">
    <text evidence="2">Belongs to the GSP F family.</text>
</comment>
<dbReference type="Gene3D" id="1.20.81.30">
    <property type="entry name" value="Type II secretion system (T2SS), domain F"/>
    <property type="match status" value="2"/>
</dbReference>
<dbReference type="PRINTS" id="PR00812">
    <property type="entry name" value="BCTERIALGSPF"/>
</dbReference>
<protein>
    <submittedName>
        <fullName evidence="10">Type II secretion system protein F</fullName>
    </submittedName>
</protein>
<dbReference type="GO" id="GO:0015628">
    <property type="term" value="P:protein secretion by the type II secretion system"/>
    <property type="evidence" value="ECO:0007669"/>
    <property type="project" value="TreeGrafter"/>
</dbReference>